<comment type="cofactor">
    <cofactor evidence="1 6">
        <name>pyridoxal 5'-phosphate</name>
        <dbReference type="ChEBI" id="CHEBI:597326"/>
    </cofactor>
</comment>
<keyword evidence="3" id="KW-0210">Decarboxylase</keyword>
<accession>A0ABV8U513</accession>
<dbReference type="RefSeq" id="WP_380625000.1">
    <property type="nucleotide sequence ID" value="NZ_JBHSDK010000058.1"/>
</dbReference>
<dbReference type="Gene3D" id="1.20.1650.10">
    <property type="entry name" value="PLP-dependent transferases"/>
    <property type="match status" value="1"/>
</dbReference>
<reference evidence="9" key="1">
    <citation type="journal article" date="2019" name="Int. J. Syst. Evol. Microbiol.">
        <title>The Global Catalogue of Microorganisms (GCM) 10K type strain sequencing project: providing services to taxonomists for standard genome sequencing and annotation.</title>
        <authorList>
            <consortium name="The Broad Institute Genomics Platform"/>
            <consortium name="The Broad Institute Genome Sequencing Center for Infectious Disease"/>
            <person name="Wu L."/>
            <person name="Ma J."/>
        </authorList>
    </citation>
    <scope>NUCLEOTIDE SEQUENCE [LARGE SCALE GENOMIC DNA]</scope>
    <source>
        <strain evidence="9">IBRC-M 10908</strain>
    </source>
</reference>
<evidence type="ECO:0000256" key="5">
    <source>
        <dbReference type="ARBA" id="ARBA00023239"/>
    </source>
</evidence>
<feature type="compositionally biased region" description="Basic and acidic residues" evidence="7">
    <location>
        <begin position="12"/>
        <end position="21"/>
    </location>
</feature>
<keyword evidence="9" id="KW-1185">Reference proteome</keyword>
<organism evidence="8 9">
    <name type="scientific">Salininema proteolyticum</name>
    <dbReference type="NCBI Taxonomy" id="1607685"/>
    <lineage>
        <taxon>Bacteria</taxon>
        <taxon>Bacillati</taxon>
        <taxon>Actinomycetota</taxon>
        <taxon>Actinomycetes</taxon>
        <taxon>Glycomycetales</taxon>
        <taxon>Glycomycetaceae</taxon>
        <taxon>Salininema</taxon>
    </lineage>
</organism>
<name>A0ABV8U513_9ACTN</name>
<feature type="region of interest" description="Disordered" evidence="7">
    <location>
        <begin position="1"/>
        <end position="22"/>
    </location>
</feature>
<dbReference type="CDD" id="cd06450">
    <property type="entry name" value="DOPA_deC_like"/>
    <property type="match status" value="1"/>
</dbReference>
<sequence length="489" mass="53142">MAWTEPATAPRPRADADRPTSARDQILTGAGAARYRSAVHDAVNRIAHRFTEVKQPFTGVSHDEMRRRHEKIDLDRPLEDLAAALSELDEVYLDDAVWFHDPKYLAHLNCPVVLPAVVGEAFNAAVNTSVDTWDQSAGATVIEQRLVDWACGLVGFGEESDGVFTSGGTLSNLQALFIAREEAQAKWGADSLPRLRIIASEVGHFSVQKAARLLGLGRESVVAVPVDGEQHMDLAALRRALDDAEAAGDHVAAVVATAGTTDYGSVDRLRRIAEITDGRTAWLHVDAAYGCGLLVSPTRRHLLDGIELADSVTVDFHKSYFQPVSSSAVLVKQGGKLGHTTYYADYLNPRTSPEPNLVDKSLQTTRRFDAIKLWLTLRAMGPEQIGVLFDQVCDLADDVWKAVDAHPDFETVTGPSELSTVLFRLKGDDELQRRARRALAEGGTGLVAATVHEGRQVLKLTLLNPLTTVADVMEVLDGLAAHNTEGPNQ</sequence>
<dbReference type="InterPro" id="IPR015421">
    <property type="entry name" value="PyrdxlP-dep_Trfase_major"/>
</dbReference>
<dbReference type="Gene3D" id="3.40.640.10">
    <property type="entry name" value="Type I PLP-dependent aspartate aminotransferase-like (Major domain)"/>
    <property type="match status" value="1"/>
</dbReference>
<evidence type="ECO:0000256" key="2">
    <source>
        <dbReference type="ARBA" id="ARBA00009533"/>
    </source>
</evidence>
<evidence type="ECO:0000313" key="8">
    <source>
        <dbReference type="EMBL" id="MFC4337727.1"/>
    </source>
</evidence>
<comment type="similarity">
    <text evidence="2 6">Belongs to the group II decarboxylase family.</text>
</comment>
<dbReference type="Gene3D" id="3.90.1150.10">
    <property type="entry name" value="Aspartate Aminotransferase, domain 1"/>
    <property type="match status" value="1"/>
</dbReference>
<dbReference type="PANTHER" id="PTHR45677:SF8">
    <property type="entry name" value="CYSTEINE SULFINIC ACID DECARBOXYLASE"/>
    <property type="match status" value="1"/>
</dbReference>
<dbReference type="PANTHER" id="PTHR45677">
    <property type="entry name" value="GLUTAMATE DECARBOXYLASE-RELATED"/>
    <property type="match status" value="1"/>
</dbReference>
<proteinExistence type="inferred from homology"/>
<dbReference type="InterPro" id="IPR015422">
    <property type="entry name" value="PyrdxlP-dep_Trfase_small"/>
</dbReference>
<evidence type="ECO:0000313" key="9">
    <source>
        <dbReference type="Proteomes" id="UP001595823"/>
    </source>
</evidence>
<protein>
    <submittedName>
        <fullName evidence="8">Pyridoxal phosphate-dependent decarboxylase family protein</fullName>
    </submittedName>
</protein>
<feature type="compositionally biased region" description="Low complexity" evidence="7">
    <location>
        <begin position="1"/>
        <end position="11"/>
    </location>
</feature>
<evidence type="ECO:0000256" key="4">
    <source>
        <dbReference type="ARBA" id="ARBA00022898"/>
    </source>
</evidence>
<dbReference type="SUPFAM" id="SSF53383">
    <property type="entry name" value="PLP-dependent transferases"/>
    <property type="match status" value="1"/>
</dbReference>
<evidence type="ECO:0000256" key="1">
    <source>
        <dbReference type="ARBA" id="ARBA00001933"/>
    </source>
</evidence>
<dbReference type="EMBL" id="JBHSDK010000058">
    <property type="protein sequence ID" value="MFC4337727.1"/>
    <property type="molecule type" value="Genomic_DNA"/>
</dbReference>
<gene>
    <name evidence="8" type="ORF">ACFPET_21260</name>
</gene>
<dbReference type="InterPro" id="IPR015424">
    <property type="entry name" value="PyrdxlP-dep_Trfase"/>
</dbReference>
<keyword evidence="5 6" id="KW-0456">Lyase</keyword>
<dbReference type="InterPro" id="IPR002129">
    <property type="entry name" value="PyrdxlP-dep_de-COase"/>
</dbReference>
<keyword evidence="4 6" id="KW-0663">Pyridoxal phosphate</keyword>
<evidence type="ECO:0000256" key="3">
    <source>
        <dbReference type="ARBA" id="ARBA00022793"/>
    </source>
</evidence>
<evidence type="ECO:0000256" key="6">
    <source>
        <dbReference type="RuleBase" id="RU000382"/>
    </source>
</evidence>
<evidence type="ECO:0000256" key="7">
    <source>
        <dbReference type="SAM" id="MobiDB-lite"/>
    </source>
</evidence>
<dbReference type="Pfam" id="PF00282">
    <property type="entry name" value="Pyridoxal_deC"/>
    <property type="match status" value="1"/>
</dbReference>
<dbReference type="Proteomes" id="UP001595823">
    <property type="component" value="Unassembled WGS sequence"/>
</dbReference>
<comment type="caution">
    <text evidence="8">The sequence shown here is derived from an EMBL/GenBank/DDBJ whole genome shotgun (WGS) entry which is preliminary data.</text>
</comment>